<reference evidence="2 3" key="1">
    <citation type="journal article" date="1992" name="Lakartidningen">
        <title>[Penicillin V and not amoxicillin is the first choice preparation in acute otitis].</title>
        <authorList>
            <person name="Kamme C."/>
            <person name="Lundgren K."/>
            <person name="Prellner K."/>
        </authorList>
    </citation>
    <scope>NUCLEOTIDE SEQUENCE [LARGE SCALE GENOMIC DNA]</scope>
    <source>
        <strain evidence="2 3">PC2777IV</strain>
    </source>
</reference>
<sequence>MIDKIYLLGKLMFIKKILLIVIFITISSVSQLNGYISGSPMYFMEMEEKELIGIETINYNDYSQNLKILSFPMVSSAMWFKNFPILDLILDVYVFVAYNKNVNTFVTYLNFYRTLKSIEYRFEKSNFSLVFYYSSIMNNYYNSMIRDLSITYSKYYFDTHIYLGFNYYFN</sequence>
<gene>
    <name evidence="2" type="ORF">EPJ67_05795</name>
</gene>
<protein>
    <submittedName>
        <fullName evidence="2">Uncharacterized protein</fullName>
    </submittedName>
</protein>
<dbReference type="EMBL" id="SAYJ01000015">
    <property type="protein sequence ID" value="TXJ56891.1"/>
    <property type="molecule type" value="Genomic_DNA"/>
</dbReference>
<accession>A0A5C8G4R2</accession>
<dbReference type="Proteomes" id="UP000325013">
    <property type="component" value="Unassembled WGS sequence"/>
</dbReference>
<feature type="transmembrane region" description="Helical" evidence="1">
    <location>
        <begin position="17"/>
        <end position="36"/>
    </location>
</feature>
<name>A0A5C8G4R2_9SPIR</name>
<evidence type="ECO:0000256" key="1">
    <source>
        <dbReference type="SAM" id="Phobius"/>
    </source>
</evidence>
<comment type="caution">
    <text evidence="2">The sequence shown here is derived from an EMBL/GenBank/DDBJ whole genome shotgun (WGS) entry which is preliminary data.</text>
</comment>
<proteinExistence type="predicted"/>
<dbReference type="AlphaFoldDB" id="A0A5C8G4R2"/>
<organism evidence="2 3">
    <name type="scientific">Brachyspira aalborgi</name>
    <dbReference type="NCBI Taxonomy" id="29522"/>
    <lineage>
        <taxon>Bacteria</taxon>
        <taxon>Pseudomonadati</taxon>
        <taxon>Spirochaetota</taxon>
        <taxon>Spirochaetia</taxon>
        <taxon>Brachyspirales</taxon>
        <taxon>Brachyspiraceae</taxon>
        <taxon>Brachyspira</taxon>
    </lineage>
</organism>
<evidence type="ECO:0000313" key="3">
    <source>
        <dbReference type="Proteomes" id="UP000325013"/>
    </source>
</evidence>
<keyword evidence="1" id="KW-1133">Transmembrane helix</keyword>
<keyword evidence="1" id="KW-0812">Transmembrane</keyword>
<keyword evidence="1" id="KW-0472">Membrane</keyword>
<evidence type="ECO:0000313" key="2">
    <source>
        <dbReference type="EMBL" id="TXJ56891.1"/>
    </source>
</evidence>